<dbReference type="NCBIfam" id="TIGR03506">
    <property type="entry name" value="FlgEFG_subfam"/>
    <property type="match status" value="1"/>
</dbReference>
<dbReference type="InterPro" id="IPR010930">
    <property type="entry name" value="Flg_bb/hook_C_dom"/>
</dbReference>
<dbReference type="InterPro" id="IPR001444">
    <property type="entry name" value="Flag_bb_rod_N"/>
</dbReference>
<dbReference type="PROSITE" id="PS00588">
    <property type="entry name" value="FLAGELLA_BB_ROD"/>
    <property type="match status" value="1"/>
</dbReference>
<evidence type="ECO:0000259" key="4">
    <source>
        <dbReference type="Pfam" id="PF06429"/>
    </source>
</evidence>
<dbReference type="PANTHER" id="PTHR30435:SF19">
    <property type="entry name" value="FLAGELLAR BASAL-BODY ROD PROTEIN FLGG"/>
    <property type="match status" value="1"/>
</dbReference>
<feature type="domain" description="Flagellar basal-body/hook protein C-terminal" evidence="4">
    <location>
        <begin position="212"/>
        <end position="254"/>
    </location>
</feature>
<organism evidence="6 7">
    <name type="scientific">Clostridium simiarum</name>
    <dbReference type="NCBI Taxonomy" id="2841506"/>
    <lineage>
        <taxon>Bacteria</taxon>
        <taxon>Bacillati</taxon>
        <taxon>Bacillota</taxon>
        <taxon>Clostridia</taxon>
        <taxon>Eubacteriales</taxon>
        <taxon>Clostridiaceae</taxon>
        <taxon>Clostridium</taxon>
    </lineage>
</organism>
<dbReference type="EMBL" id="JAHLQL010000001">
    <property type="protein sequence ID" value="MBU5591058.1"/>
    <property type="molecule type" value="Genomic_DNA"/>
</dbReference>
<name>A0ABS6EXV4_9CLOT</name>
<comment type="subcellular location">
    <subcellularLocation>
        <location evidence="2">Bacterial flagellum basal body</location>
    </subcellularLocation>
</comment>
<feature type="domain" description="Flagellar hook protein FlgE/F/G-like D1" evidence="5">
    <location>
        <begin position="96"/>
        <end position="151"/>
    </location>
</feature>
<dbReference type="InterPro" id="IPR019776">
    <property type="entry name" value="Flagellar_basal_body_rod_CS"/>
</dbReference>
<evidence type="ECO:0000313" key="7">
    <source>
        <dbReference type="Proteomes" id="UP000736583"/>
    </source>
</evidence>
<sequence length="260" mass="28823">MIRGLYTAVSGLITEEARQNVISSNMANANTVGYKSDNLAVKKFDDVLIENYDKIVGGKNVRNPIGYISLGSKIDETKVDFTQGIIEDTKRDTDFAIEGSGFFTVRRNTPEGTGTYYTRDGHFHVNSRGYLVTDSGDEVMGVNTRTGATEPIFIGNSKISMDYNSNINLDDVESYRFSTADFENYDELRKIGDNLYQGQNPINTGEAAVKNKALEKSNVNIINEMVNMMTVMRNFESNQKVVQTIDDTLGKAANEIGAVR</sequence>
<dbReference type="InterPro" id="IPR053967">
    <property type="entry name" value="LlgE_F_G-like_D1"/>
</dbReference>
<evidence type="ECO:0000259" key="5">
    <source>
        <dbReference type="Pfam" id="PF22692"/>
    </source>
</evidence>
<dbReference type="InterPro" id="IPR020013">
    <property type="entry name" value="Flagellar_FlgE/F/G"/>
</dbReference>
<evidence type="ECO:0000313" key="6">
    <source>
        <dbReference type="EMBL" id="MBU5591058.1"/>
    </source>
</evidence>
<comment type="similarity">
    <text evidence="1 2">Belongs to the flagella basal body rod proteins family.</text>
</comment>
<dbReference type="Pfam" id="PF00460">
    <property type="entry name" value="Flg_bb_rod"/>
    <property type="match status" value="1"/>
</dbReference>
<keyword evidence="2" id="KW-0975">Bacterial flagellum</keyword>
<proteinExistence type="inferred from homology"/>
<keyword evidence="6" id="KW-0969">Cilium</keyword>
<evidence type="ECO:0000259" key="3">
    <source>
        <dbReference type="Pfam" id="PF00460"/>
    </source>
</evidence>
<dbReference type="Proteomes" id="UP000736583">
    <property type="component" value="Unassembled WGS sequence"/>
</dbReference>
<reference evidence="6 7" key="1">
    <citation type="submission" date="2021-06" db="EMBL/GenBank/DDBJ databases">
        <authorList>
            <person name="Sun Q."/>
            <person name="Li D."/>
        </authorList>
    </citation>
    <scope>NUCLEOTIDE SEQUENCE [LARGE SCALE GENOMIC DNA]</scope>
    <source>
        <strain evidence="6 7">MSJ-4</strain>
    </source>
</reference>
<evidence type="ECO:0000256" key="2">
    <source>
        <dbReference type="RuleBase" id="RU362116"/>
    </source>
</evidence>
<dbReference type="Pfam" id="PF22692">
    <property type="entry name" value="LlgE_F_G_D1"/>
    <property type="match status" value="1"/>
</dbReference>
<gene>
    <name evidence="6" type="primary">flgG</name>
    <name evidence="6" type="ORF">KQI89_04720</name>
</gene>
<accession>A0ABS6EXV4</accession>
<dbReference type="RefSeq" id="WP_216456101.1">
    <property type="nucleotide sequence ID" value="NZ_JAHLQL010000001.1"/>
</dbReference>
<comment type="caution">
    <text evidence="6">The sequence shown here is derived from an EMBL/GenBank/DDBJ whole genome shotgun (WGS) entry which is preliminary data.</text>
</comment>
<evidence type="ECO:0000256" key="1">
    <source>
        <dbReference type="ARBA" id="ARBA00009677"/>
    </source>
</evidence>
<dbReference type="Pfam" id="PF06429">
    <property type="entry name" value="Flg_bbr_C"/>
    <property type="match status" value="1"/>
</dbReference>
<feature type="domain" description="Flagellar basal body rod protein N-terminal" evidence="3">
    <location>
        <begin position="5"/>
        <end position="35"/>
    </location>
</feature>
<dbReference type="PANTHER" id="PTHR30435">
    <property type="entry name" value="FLAGELLAR PROTEIN"/>
    <property type="match status" value="1"/>
</dbReference>
<keyword evidence="7" id="KW-1185">Reference proteome</keyword>
<keyword evidence="6" id="KW-0282">Flagellum</keyword>
<keyword evidence="6" id="KW-0966">Cell projection</keyword>
<protein>
    <submittedName>
        <fullName evidence="6">Flagellar basal body rod protein FlgG</fullName>
    </submittedName>
</protein>